<keyword evidence="10 14" id="KW-0573">Peptidoglycan synthesis</keyword>
<dbReference type="Pfam" id="PF02875">
    <property type="entry name" value="Mur_ligase_C"/>
    <property type="match status" value="1"/>
</dbReference>
<feature type="domain" description="Mur ligase central" evidence="17">
    <location>
        <begin position="108"/>
        <end position="276"/>
    </location>
</feature>
<keyword evidence="12 14" id="KW-0961">Cell wall biogenesis/degradation</keyword>
<reference evidence="18 19" key="1">
    <citation type="submission" date="2018-02" db="EMBL/GenBank/DDBJ databases">
        <title>Draft genome sequence of Streptococcus oricebi CCUG 70868T type strain.</title>
        <authorList>
            <person name="Mendez V."/>
            <person name="Salva-Serra F."/>
            <person name="Jaen-Luchoro D."/>
            <person name="Gonzales-Siles L."/>
            <person name="Karlsson R."/>
            <person name="Engstrom-Jakobsson H."/>
            <person name="Busquets A."/>
            <person name="Gomila M."/>
            <person name="Pineiro-Iglesias B."/>
            <person name="Bennasar-Figueras A."/>
            <person name="Seeger M."/>
            <person name="Moore E."/>
        </authorList>
    </citation>
    <scope>NUCLEOTIDE SEQUENCE [LARGE SCALE GENOMIC DNA]</scope>
    <source>
        <strain evidence="18 19">CCUG 70868</strain>
    </source>
</reference>
<evidence type="ECO:0000256" key="5">
    <source>
        <dbReference type="ARBA" id="ARBA00022598"/>
    </source>
</evidence>
<evidence type="ECO:0000256" key="6">
    <source>
        <dbReference type="ARBA" id="ARBA00022618"/>
    </source>
</evidence>
<evidence type="ECO:0000256" key="3">
    <source>
        <dbReference type="ARBA" id="ARBA00012211"/>
    </source>
</evidence>
<evidence type="ECO:0000259" key="15">
    <source>
        <dbReference type="Pfam" id="PF01225"/>
    </source>
</evidence>
<keyword evidence="7 14" id="KW-0547">Nucleotide-binding</keyword>
<gene>
    <name evidence="14" type="primary">murC</name>
    <name evidence="18" type="ORF">C4K46_05665</name>
</gene>
<keyword evidence="19" id="KW-1185">Reference proteome</keyword>
<dbReference type="InterPro" id="IPR036615">
    <property type="entry name" value="Mur_ligase_C_dom_sf"/>
</dbReference>
<keyword evidence="6 14" id="KW-0132">Cell division</keyword>
<evidence type="ECO:0000259" key="17">
    <source>
        <dbReference type="Pfam" id="PF08245"/>
    </source>
</evidence>
<dbReference type="Gene3D" id="3.40.50.720">
    <property type="entry name" value="NAD(P)-binding Rossmann-like Domain"/>
    <property type="match status" value="1"/>
</dbReference>
<dbReference type="InterPro" id="IPR050061">
    <property type="entry name" value="MurCDEF_pg_biosynth"/>
</dbReference>
<dbReference type="SUPFAM" id="SSF51984">
    <property type="entry name" value="MurCD N-terminal domain"/>
    <property type="match status" value="1"/>
</dbReference>
<dbReference type="InterPro" id="IPR000713">
    <property type="entry name" value="Mur_ligase_N"/>
</dbReference>
<evidence type="ECO:0000313" key="19">
    <source>
        <dbReference type="Proteomes" id="UP001519296"/>
    </source>
</evidence>
<dbReference type="HAMAP" id="MF_00046">
    <property type="entry name" value="MurC"/>
    <property type="match status" value="1"/>
</dbReference>
<dbReference type="PANTHER" id="PTHR43445">
    <property type="entry name" value="UDP-N-ACETYLMURAMATE--L-ALANINE LIGASE-RELATED"/>
    <property type="match status" value="1"/>
</dbReference>
<feature type="domain" description="Mur ligase N-terminal catalytic" evidence="15">
    <location>
        <begin position="4"/>
        <end position="103"/>
    </location>
</feature>
<dbReference type="EC" id="6.3.2.8" evidence="3 14"/>
<dbReference type="SUPFAM" id="SSF53623">
    <property type="entry name" value="MurD-like peptide ligases, catalytic domain"/>
    <property type="match status" value="1"/>
</dbReference>
<feature type="domain" description="Mur ligase C-terminal" evidence="16">
    <location>
        <begin position="306"/>
        <end position="413"/>
    </location>
</feature>
<evidence type="ECO:0000256" key="11">
    <source>
        <dbReference type="ARBA" id="ARBA00023306"/>
    </source>
</evidence>
<protein>
    <recommendedName>
        <fullName evidence="3 14">UDP-N-acetylmuramate--L-alanine ligase</fullName>
        <ecNumber evidence="3 14">6.3.2.8</ecNumber>
    </recommendedName>
    <alternativeName>
        <fullName evidence="14">UDP-N-acetylmuramoyl-L-alanine synthetase</fullName>
    </alternativeName>
</protein>
<evidence type="ECO:0000256" key="14">
    <source>
        <dbReference type="HAMAP-Rule" id="MF_00046"/>
    </source>
</evidence>
<keyword evidence="5 14" id="KW-0436">Ligase</keyword>
<comment type="function">
    <text evidence="14">Cell wall formation.</text>
</comment>
<evidence type="ECO:0000259" key="16">
    <source>
        <dbReference type="Pfam" id="PF02875"/>
    </source>
</evidence>
<dbReference type="PANTHER" id="PTHR43445:SF3">
    <property type="entry name" value="UDP-N-ACETYLMURAMATE--L-ALANINE LIGASE"/>
    <property type="match status" value="1"/>
</dbReference>
<proteinExistence type="inferred from homology"/>
<dbReference type="Pfam" id="PF01225">
    <property type="entry name" value="Mur_ligase"/>
    <property type="match status" value="1"/>
</dbReference>
<evidence type="ECO:0000256" key="2">
    <source>
        <dbReference type="ARBA" id="ARBA00004752"/>
    </source>
</evidence>
<name>A0ABS5B4I5_9STRE</name>
<dbReference type="Proteomes" id="UP001519296">
    <property type="component" value="Unassembled WGS sequence"/>
</dbReference>
<keyword evidence="9 14" id="KW-0133">Cell shape</keyword>
<dbReference type="Gene3D" id="3.40.1190.10">
    <property type="entry name" value="Mur-like, catalytic domain"/>
    <property type="match status" value="1"/>
</dbReference>
<evidence type="ECO:0000256" key="13">
    <source>
        <dbReference type="ARBA" id="ARBA00047833"/>
    </source>
</evidence>
<dbReference type="RefSeq" id="WP_209627924.1">
    <property type="nucleotide sequence ID" value="NZ_PRDG01000003.1"/>
</dbReference>
<comment type="pathway">
    <text evidence="2 14">Cell wall biogenesis; peptidoglycan biosynthesis.</text>
</comment>
<evidence type="ECO:0000256" key="7">
    <source>
        <dbReference type="ARBA" id="ARBA00022741"/>
    </source>
</evidence>
<dbReference type="GO" id="GO:0016874">
    <property type="term" value="F:ligase activity"/>
    <property type="evidence" value="ECO:0007669"/>
    <property type="project" value="UniProtKB-KW"/>
</dbReference>
<evidence type="ECO:0000256" key="4">
    <source>
        <dbReference type="ARBA" id="ARBA00022490"/>
    </source>
</evidence>
<comment type="caution">
    <text evidence="18">The sequence shown here is derived from an EMBL/GenBank/DDBJ whole genome shotgun (WGS) entry which is preliminary data.</text>
</comment>
<evidence type="ECO:0000256" key="12">
    <source>
        <dbReference type="ARBA" id="ARBA00023316"/>
    </source>
</evidence>
<dbReference type="NCBIfam" id="TIGR01082">
    <property type="entry name" value="murC"/>
    <property type="match status" value="1"/>
</dbReference>
<dbReference type="InterPro" id="IPR036565">
    <property type="entry name" value="Mur-like_cat_sf"/>
</dbReference>
<accession>A0ABS5B4I5</accession>
<comment type="similarity">
    <text evidence="14">Belongs to the MurCDEF family.</text>
</comment>
<dbReference type="Pfam" id="PF08245">
    <property type="entry name" value="Mur_ligase_M"/>
    <property type="match status" value="1"/>
</dbReference>
<dbReference type="EMBL" id="PRDG01000003">
    <property type="protein sequence ID" value="MBP2623426.1"/>
    <property type="molecule type" value="Genomic_DNA"/>
</dbReference>
<comment type="catalytic activity">
    <reaction evidence="13 14">
        <text>UDP-N-acetyl-alpha-D-muramate + L-alanine + ATP = UDP-N-acetyl-alpha-D-muramoyl-L-alanine + ADP + phosphate + H(+)</text>
        <dbReference type="Rhea" id="RHEA:23372"/>
        <dbReference type="ChEBI" id="CHEBI:15378"/>
        <dbReference type="ChEBI" id="CHEBI:30616"/>
        <dbReference type="ChEBI" id="CHEBI:43474"/>
        <dbReference type="ChEBI" id="CHEBI:57972"/>
        <dbReference type="ChEBI" id="CHEBI:70757"/>
        <dbReference type="ChEBI" id="CHEBI:83898"/>
        <dbReference type="ChEBI" id="CHEBI:456216"/>
        <dbReference type="EC" id="6.3.2.8"/>
    </reaction>
</comment>
<organism evidence="18 19">
    <name type="scientific">Streptococcus oricebi</name>
    <dbReference type="NCBI Taxonomy" id="1547447"/>
    <lineage>
        <taxon>Bacteria</taxon>
        <taxon>Bacillati</taxon>
        <taxon>Bacillota</taxon>
        <taxon>Bacilli</taxon>
        <taxon>Lactobacillales</taxon>
        <taxon>Streptococcaceae</taxon>
        <taxon>Streptococcus</taxon>
    </lineage>
</organism>
<comment type="subcellular location">
    <subcellularLocation>
        <location evidence="1 14">Cytoplasm</location>
    </subcellularLocation>
</comment>
<dbReference type="InterPro" id="IPR013221">
    <property type="entry name" value="Mur_ligase_cen"/>
</dbReference>
<dbReference type="Gene3D" id="3.90.190.20">
    <property type="entry name" value="Mur ligase, C-terminal domain"/>
    <property type="match status" value="1"/>
</dbReference>
<evidence type="ECO:0000256" key="10">
    <source>
        <dbReference type="ARBA" id="ARBA00022984"/>
    </source>
</evidence>
<sequence>MTKTYHFIGIKGSGMSALALMLHQMGHKVQGSDVDKYYFTQRGLEQAGISIFSFDPKNIEADYEIIAGNAFRPDNNEEIAYAEKEGIPYRRYHEFLGSFMRDFVSLGVAGAHGKTSTTGILAHVLSNITDTSYLIGDGTGRGSAGAKYFVFESDEYERHFMPYHPEYSIITNIDFDHPDYFTSLEDVFNAFNDYAKQIGKGLFIYGEDEQLRRLTAEAPIYYYGFSEGNDFVAHDLLRSTTGSSFKVSFRGEELGEFQIPSFGRHNIMNATAVIGLLYTAGFDLNLVAQHLKTFAGVKRRFTEKIIDGTVIIDDFAHHPTEIIATLDAARQKYPSKEIVAIFQPHTFTRTIALLDEFAEALNQADAVYLAQIYGSAREVDNGDVKVEDLAAKIVKKADVITVDNVSPLLDHENAVYVFMGAGDIQTYEYSFERLLSNLTSNVQ</sequence>
<evidence type="ECO:0000256" key="8">
    <source>
        <dbReference type="ARBA" id="ARBA00022840"/>
    </source>
</evidence>
<evidence type="ECO:0000256" key="1">
    <source>
        <dbReference type="ARBA" id="ARBA00004496"/>
    </source>
</evidence>
<dbReference type="SUPFAM" id="SSF53244">
    <property type="entry name" value="MurD-like peptide ligases, peptide-binding domain"/>
    <property type="match status" value="1"/>
</dbReference>
<evidence type="ECO:0000313" key="18">
    <source>
        <dbReference type="EMBL" id="MBP2623426.1"/>
    </source>
</evidence>
<dbReference type="InterPro" id="IPR005758">
    <property type="entry name" value="UDP-N-AcMur_Ala_ligase_MurC"/>
</dbReference>
<evidence type="ECO:0000256" key="9">
    <source>
        <dbReference type="ARBA" id="ARBA00022960"/>
    </source>
</evidence>
<keyword evidence="11 14" id="KW-0131">Cell cycle</keyword>
<feature type="binding site" evidence="14">
    <location>
        <begin position="110"/>
        <end position="116"/>
    </location>
    <ligand>
        <name>ATP</name>
        <dbReference type="ChEBI" id="CHEBI:30616"/>
    </ligand>
</feature>
<dbReference type="InterPro" id="IPR004101">
    <property type="entry name" value="Mur_ligase_C"/>
</dbReference>
<keyword evidence="4 14" id="KW-0963">Cytoplasm</keyword>
<keyword evidence="8 14" id="KW-0067">ATP-binding</keyword>